<sequence>MSRSVAVIWRNSLASVPYLPPVPDDMNEPQYINFFWGKQCSYCDSKKDVTQFWIARVRYCKKCRDKCAIYHDPDMHDFNGRLRRIVSYEGALAKVVPSVHIQVWCGYDLFPVDLVKRYSKELERLGVADGKPETVAKQWTSNKRAQLIAAHEHARLCEEWFQRQEDVRKAEIERKRDCREQAIVQRLTDLGWGDEISYLHQDALGKQPSVRLVQPLSKTGWLEIKDNLTAFMERSREKRLAKQRAHAIQSRHHLLARVYPEFRRTKPFRAILPSIGDITKIETFQHAILDLPFDQEMSDRALLDVLKTIPQAVFDDWQTRTTQKVLDFVRQRLKADQSARDDLGTDTPTLNTLKLATAIFWDGTGGHDLRFPTVLVWPELSGALYGHMDTPWSTRELRFGGIGSTLARRMVELVGRNPHEMTSEEMDELDPWYHFPGEHDSGRMAYSWRCVPFNYRAGREDRLTLLDPEDTATARARFASKACTLKFRGRDALCAHCKERFSESEALYGHLRGTHAVDPVTLTDFVPGLDIDYASTMCVVLPSEATP</sequence>
<dbReference type="Proteomes" id="UP000320762">
    <property type="component" value="Unassembled WGS sequence"/>
</dbReference>
<keyword evidence="1" id="KW-0863">Zinc-finger</keyword>
<dbReference type="PROSITE" id="PS00028">
    <property type="entry name" value="ZINC_FINGER_C2H2_1"/>
    <property type="match status" value="1"/>
</dbReference>
<keyword evidence="1" id="KW-0862">Zinc</keyword>
<dbReference type="InterPro" id="IPR013087">
    <property type="entry name" value="Znf_C2H2_type"/>
</dbReference>
<organism evidence="3 4">
    <name type="scientific">Schizophyllum amplum</name>
    <dbReference type="NCBI Taxonomy" id="97359"/>
    <lineage>
        <taxon>Eukaryota</taxon>
        <taxon>Fungi</taxon>
        <taxon>Dikarya</taxon>
        <taxon>Basidiomycota</taxon>
        <taxon>Agaricomycotina</taxon>
        <taxon>Agaricomycetes</taxon>
        <taxon>Agaricomycetidae</taxon>
        <taxon>Agaricales</taxon>
        <taxon>Schizophyllaceae</taxon>
        <taxon>Schizophyllum</taxon>
    </lineage>
</organism>
<gene>
    <name evidence="3" type="ORF">BD626DRAFT_413603</name>
</gene>
<evidence type="ECO:0000313" key="3">
    <source>
        <dbReference type="EMBL" id="TRM56588.1"/>
    </source>
</evidence>
<dbReference type="STRING" id="97359.A0A550BVM9"/>
<proteinExistence type="predicted"/>
<feature type="domain" description="C2H2-type" evidence="2">
    <location>
        <begin position="492"/>
        <end position="520"/>
    </location>
</feature>
<reference evidence="3 4" key="1">
    <citation type="journal article" date="2019" name="New Phytol.">
        <title>Comparative genomics reveals unique wood-decay strategies and fruiting body development in the Schizophyllaceae.</title>
        <authorList>
            <person name="Almasi E."/>
            <person name="Sahu N."/>
            <person name="Krizsan K."/>
            <person name="Balint B."/>
            <person name="Kovacs G.M."/>
            <person name="Kiss B."/>
            <person name="Cseklye J."/>
            <person name="Drula E."/>
            <person name="Henrissat B."/>
            <person name="Nagy I."/>
            <person name="Chovatia M."/>
            <person name="Adam C."/>
            <person name="LaButti K."/>
            <person name="Lipzen A."/>
            <person name="Riley R."/>
            <person name="Grigoriev I.V."/>
            <person name="Nagy L.G."/>
        </authorList>
    </citation>
    <scope>NUCLEOTIDE SEQUENCE [LARGE SCALE GENOMIC DNA]</scope>
    <source>
        <strain evidence="3 4">NL-1724</strain>
    </source>
</reference>
<evidence type="ECO:0000313" key="4">
    <source>
        <dbReference type="Proteomes" id="UP000320762"/>
    </source>
</evidence>
<evidence type="ECO:0000256" key="1">
    <source>
        <dbReference type="PROSITE-ProRule" id="PRU00042"/>
    </source>
</evidence>
<dbReference type="AlphaFoldDB" id="A0A550BVM9"/>
<dbReference type="GO" id="GO:0008270">
    <property type="term" value="F:zinc ion binding"/>
    <property type="evidence" value="ECO:0007669"/>
    <property type="project" value="UniProtKB-KW"/>
</dbReference>
<comment type="caution">
    <text evidence="3">The sequence shown here is derived from an EMBL/GenBank/DDBJ whole genome shotgun (WGS) entry which is preliminary data.</text>
</comment>
<dbReference type="OrthoDB" id="2322499at2759"/>
<dbReference type="PROSITE" id="PS50157">
    <property type="entry name" value="ZINC_FINGER_C2H2_2"/>
    <property type="match status" value="1"/>
</dbReference>
<name>A0A550BVM9_9AGAR</name>
<protein>
    <recommendedName>
        <fullName evidence="2">C2H2-type domain-containing protein</fullName>
    </recommendedName>
</protein>
<keyword evidence="4" id="KW-1185">Reference proteome</keyword>
<dbReference type="EMBL" id="VDMD01000065">
    <property type="protein sequence ID" value="TRM56588.1"/>
    <property type="molecule type" value="Genomic_DNA"/>
</dbReference>
<keyword evidence="1" id="KW-0479">Metal-binding</keyword>
<evidence type="ECO:0000259" key="2">
    <source>
        <dbReference type="PROSITE" id="PS50157"/>
    </source>
</evidence>
<accession>A0A550BVM9</accession>